<name>A0ABY2DD40_9ACTN</name>
<reference evidence="1 2" key="1">
    <citation type="submission" date="2019-02" db="EMBL/GenBank/DDBJ databases">
        <title>Draft genome sequences of novel Actinobacteria.</title>
        <authorList>
            <person name="Sahin N."/>
            <person name="Ay H."/>
            <person name="Saygin H."/>
        </authorList>
    </citation>
    <scope>NUCLEOTIDE SEQUENCE [LARGE SCALE GENOMIC DNA]</scope>
    <source>
        <strain evidence="1 2">JCM 30529</strain>
    </source>
</reference>
<dbReference type="EMBL" id="SMKE01000923">
    <property type="protein sequence ID" value="TDB83437.1"/>
    <property type="molecule type" value="Genomic_DNA"/>
</dbReference>
<evidence type="ECO:0000313" key="1">
    <source>
        <dbReference type="EMBL" id="TDB83437.1"/>
    </source>
</evidence>
<evidence type="ECO:0000313" key="2">
    <source>
        <dbReference type="Proteomes" id="UP000295626"/>
    </source>
</evidence>
<protein>
    <submittedName>
        <fullName evidence="1">Uncharacterized protein</fullName>
    </submittedName>
</protein>
<proteinExistence type="predicted"/>
<sequence length="168" mass="17354">MDDGMYTDRASLWRQINRMAASIDQMHQAPGTPGKDGTDGLSVELRATGTAIQWRQTGGTWADLVALAAITGPKGIQGDRGLTGTVGAMRIATPVVPALILGASADITATWRTPMPNATYAVDWAIPASLLGRITVALKTQTTTGAVLTVTAGLAVASANLTVLAWAP</sequence>
<comment type="caution">
    <text evidence="1">The sequence shown here is derived from an EMBL/GenBank/DDBJ whole genome shotgun (WGS) entry which is preliminary data.</text>
</comment>
<accession>A0ABY2DD40</accession>
<dbReference type="Proteomes" id="UP000295626">
    <property type="component" value="Unassembled WGS sequence"/>
</dbReference>
<keyword evidence="2" id="KW-1185">Reference proteome</keyword>
<gene>
    <name evidence="1" type="ORF">E1091_18230</name>
</gene>
<organism evidence="1 2">
    <name type="scientific">Micromonospora fluostatini</name>
    <dbReference type="NCBI Taxonomy" id="1629071"/>
    <lineage>
        <taxon>Bacteria</taxon>
        <taxon>Bacillati</taxon>
        <taxon>Actinomycetota</taxon>
        <taxon>Actinomycetes</taxon>
        <taxon>Micromonosporales</taxon>
        <taxon>Micromonosporaceae</taxon>
        <taxon>Micromonospora</taxon>
    </lineage>
</organism>